<proteinExistence type="predicted"/>
<dbReference type="InParanoid" id="A0A1D6PU83"/>
<dbReference type="InterPro" id="IPR025398">
    <property type="entry name" value="DUF4371"/>
</dbReference>
<reference evidence="1" key="1">
    <citation type="submission" date="2015-12" db="EMBL/GenBank/DDBJ databases">
        <title>Update maize B73 reference genome by single molecule sequencing technologies.</title>
        <authorList>
            <consortium name="Maize Genome Sequencing Project"/>
            <person name="Ware D."/>
        </authorList>
    </citation>
    <scope>NUCLEOTIDE SEQUENCE</scope>
    <source>
        <tissue evidence="1">Seedling</tissue>
    </source>
</reference>
<dbReference type="AlphaFoldDB" id="A0A1D6PU83"/>
<sequence>MFDEMHQRIEFQLITGQLLRVIKYCFYNFSEQMRRFFQPLSRGSNTGANNNVNNTPTVGGTFNPDDIVADPALRRQIYEYDKDVQDQVRRAYVLNGPCQPKGLDFPRRQYGQSSRPFKEEWYDKYDWLEYSESKDAVYCFYCFLFKQAVKGDKYNNWKDAVQRLKSHVGGVNSIHNNARLHFDDFNNQRQSISTIMSSASREAEDLYKIRLTSSLACSRFLLMQGLAFRGHDESSSSLNKGNFLELIYWMKDKIKEVRDAFDHAPRNCIMISPHIQKDLAKCCAQQITENILGEIGDRNFSILIDESRDVSVKEQMAVILRYVNNQGHVMERFLALKHVKDTTSDALKEAIFGLLDHHGLSISKISGQGYDGASNMRASVERIFSAMNIIKRELRNKIEDDWMNDLMVCYTEKEIFKSLDDEIITRRFQRLKTRRMQLPRVTTTRLTT</sequence>
<dbReference type="IntAct" id="A0A1D6PU83">
    <property type="interactions" value="2"/>
</dbReference>
<name>A0A1D6PU83_MAIZE</name>
<dbReference type="InterPro" id="IPR006580">
    <property type="entry name" value="Znf_TTF"/>
</dbReference>
<dbReference type="SMART" id="SM00597">
    <property type="entry name" value="ZnF_TTF"/>
    <property type="match status" value="1"/>
</dbReference>
<dbReference type="STRING" id="4577.A0A1D6PU83"/>
<gene>
    <name evidence="1" type="ORF">ZEAMMB73_Zm00001d049377</name>
</gene>
<evidence type="ECO:0000313" key="1">
    <source>
        <dbReference type="EMBL" id="AQK50186.1"/>
    </source>
</evidence>
<dbReference type="Pfam" id="PF14291">
    <property type="entry name" value="DUF4371"/>
    <property type="match status" value="1"/>
</dbReference>
<dbReference type="EMBL" id="CM000780">
    <property type="protein sequence ID" value="AQK50186.1"/>
    <property type="molecule type" value="Genomic_DNA"/>
</dbReference>
<dbReference type="PANTHER" id="PTHR45749:SF25">
    <property type="entry name" value="TTF-TYPE DOMAIN-CONTAINING PROTEIN"/>
    <property type="match status" value="1"/>
</dbReference>
<organism evidence="1">
    <name type="scientific">Zea mays</name>
    <name type="common">Maize</name>
    <dbReference type="NCBI Taxonomy" id="4577"/>
    <lineage>
        <taxon>Eukaryota</taxon>
        <taxon>Viridiplantae</taxon>
        <taxon>Streptophyta</taxon>
        <taxon>Embryophyta</taxon>
        <taxon>Tracheophyta</taxon>
        <taxon>Spermatophyta</taxon>
        <taxon>Magnoliopsida</taxon>
        <taxon>Liliopsida</taxon>
        <taxon>Poales</taxon>
        <taxon>Poaceae</taxon>
        <taxon>PACMAD clade</taxon>
        <taxon>Panicoideae</taxon>
        <taxon>Andropogonodae</taxon>
        <taxon>Andropogoneae</taxon>
        <taxon>Tripsacinae</taxon>
        <taxon>Zea</taxon>
    </lineage>
</organism>
<protein>
    <submittedName>
        <fullName evidence="1">General transcription factor 2-related zinc finger protein</fullName>
    </submittedName>
</protein>
<dbReference type="PANTHER" id="PTHR45749">
    <property type="match status" value="1"/>
</dbReference>
<dbReference type="OMA" id="RCHENSE"/>
<accession>A0A1D6PU83</accession>